<dbReference type="HOGENOM" id="CLU_000454_0_0_1"/>
<dbReference type="GO" id="GO:0004197">
    <property type="term" value="F:cysteine-type endopeptidase activity"/>
    <property type="evidence" value="ECO:0007669"/>
    <property type="project" value="InterPro"/>
</dbReference>
<dbReference type="GeneID" id="27724745"/>
<dbReference type="GO" id="GO:0044732">
    <property type="term" value="C:mitotic spindle pole body"/>
    <property type="evidence" value="ECO:0007669"/>
    <property type="project" value="TreeGrafter"/>
</dbReference>
<feature type="region of interest" description="Disordered" evidence="5">
    <location>
        <begin position="1317"/>
        <end position="1356"/>
    </location>
</feature>
<dbReference type="PANTHER" id="PTHR12792:SF0">
    <property type="entry name" value="SEPARIN"/>
    <property type="match status" value="1"/>
</dbReference>
<dbReference type="GO" id="GO:0005737">
    <property type="term" value="C:cytoplasm"/>
    <property type="evidence" value="ECO:0007669"/>
    <property type="project" value="TreeGrafter"/>
</dbReference>
<feature type="domain" description="Peptidase C50" evidence="6">
    <location>
        <begin position="1899"/>
        <end position="1996"/>
    </location>
</feature>
<evidence type="ECO:0000256" key="5">
    <source>
        <dbReference type="SAM" id="MobiDB-lite"/>
    </source>
</evidence>
<dbReference type="Proteomes" id="UP000028545">
    <property type="component" value="Unassembled WGS sequence"/>
</dbReference>
<dbReference type="PROSITE" id="PS51700">
    <property type="entry name" value="SEPARIN"/>
    <property type="match status" value="1"/>
</dbReference>
<dbReference type="VEuPathDB" id="FungiDB:SAPIO_CDS5673"/>
<evidence type="ECO:0000256" key="3">
    <source>
        <dbReference type="ARBA" id="ARBA00022801"/>
    </source>
</evidence>
<feature type="region of interest" description="Disordered" evidence="5">
    <location>
        <begin position="102"/>
        <end position="166"/>
    </location>
</feature>
<evidence type="ECO:0000256" key="2">
    <source>
        <dbReference type="ARBA" id="ARBA00012489"/>
    </source>
</evidence>
<dbReference type="GO" id="GO:0006508">
    <property type="term" value="P:proteolysis"/>
    <property type="evidence" value="ECO:0007669"/>
    <property type="project" value="InterPro"/>
</dbReference>
<evidence type="ECO:0000313" key="8">
    <source>
        <dbReference type="Proteomes" id="UP000028545"/>
    </source>
</evidence>
<reference evidence="7 8" key="1">
    <citation type="journal article" date="2014" name="Genome Announc.">
        <title>Draft genome sequence of the pathogenic fungus Scedosporium apiospermum.</title>
        <authorList>
            <person name="Vandeputte P."/>
            <person name="Ghamrawi S."/>
            <person name="Rechenmann M."/>
            <person name="Iltis A."/>
            <person name="Giraud S."/>
            <person name="Fleury M."/>
            <person name="Thornton C."/>
            <person name="Delhaes L."/>
            <person name="Meyer W."/>
            <person name="Papon N."/>
            <person name="Bouchara J.P."/>
        </authorList>
    </citation>
    <scope>NUCLEOTIDE SEQUENCE [LARGE SCALE GENOMIC DNA]</scope>
    <source>
        <strain evidence="7 8">IHEM 14462</strain>
    </source>
</reference>
<dbReference type="EMBL" id="JOWA01000099">
    <property type="protein sequence ID" value="KEZ42466.1"/>
    <property type="molecule type" value="Genomic_DNA"/>
</dbReference>
<dbReference type="InterPro" id="IPR005314">
    <property type="entry name" value="Peptidase_C50"/>
</dbReference>
<dbReference type="GO" id="GO:0051301">
    <property type="term" value="P:cell division"/>
    <property type="evidence" value="ECO:0007669"/>
    <property type="project" value="UniProtKB-KW"/>
</dbReference>
<keyword evidence="4" id="KW-0159">Chromosome partition</keyword>
<feature type="region of interest" description="Disordered" evidence="5">
    <location>
        <begin position="42"/>
        <end position="83"/>
    </location>
</feature>
<keyword evidence="8" id="KW-1185">Reference proteome</keyword>
<comment type="caution">
    <text evidence="7">The sequence shown here is derived from an EMBL/GenBank/DDBJ whole genome shotgun (WGS) entry which is preliminary data.</text>
</comment>
<evidence type="ECO:0000259" key="6">
    <source>
        <dbReference type="PROSITE" id="PS51700"/>
    </source>
</evidence>
<feature type="region of interest" description="Disordered" evidence="5">
    <location>
        <begin position="1877"/>
        <end position="1904"/>
    </location>
</feature>
<keyword evidence="3" id="KW-0378">Hydrolase</keyword>
<name>A0A084G554_PSEDA</name>
<dbReference type="GO" id="GO:0005634">
    <property type="term" value="C:nucleus"/>
    <property type="evidence" value="ECO:0007669"/>
    <property type="project" value="InterPro"/>
</dbReference>
<accession>A0A084G554</accession>
<dbReference type="PANTHER" id="PTHR12792">
    <property type="entry name" value="EXTRA SPINDLE POLES 1-RELATED"/>
    <property type="match status" value="1"/>
</dbReference>
<dbReference type="Pfam" id="PF03568">
    <property type="entry name" value="Separin_C"/>
    <property type="match status" value="1"/>
</dbReference>
<dbReference type="GO" id="GO:0051307">
    <property type="term" value="P:meiotic chromosome separation"/>
    <property type="evidence" value="ECO:0007669"/>
    <property type="project" value="TreeGrafter"/>
</dbReference>
<keyword evidence="7" id="KW-0132">Cell division</keyword>
<protein>
    <recommendedName>
        <fullName evidence="2">separase</fullName>
        <ecNumber evidence="2">3.4.22.49</ecNumber>
    </recommendedName>
</protein>
<keyword evidence="7" id="KW-0131">Cell cycle</keyword>
<sequence length="2106" mass="231942">MTSINSKVEAVKTAVSSATTCTSATTVILRELLISEIDLTPTTSTTTKPISKRVPTTSRTRTKAAESTKIESQTGGKNAGLSAKDKEVLATHVINASLKALTEAAKASPPPQTPRKRTEPGPTPRRTPSGTLRRSLSTPLSPLQPRTLNRTATTIEPPLSKPSRCPTSSANGACFALVECARVAFQCLRSLNGPEASSQKSMQLEMGISAFVGKLLALGFQDHALRELRILKKRLEERALAGNPKKGTKTAAATEASVSNARVLSDLLDFKESAISSSTRALVISTQLYVLRLMMLSKKPEQIEAAAPFLRESNKTSPLNLLLESLRDDPKDITKVARQVESLASIVLSLTPSPSNREDAEAMEPRLHPSPSCVFELQALFLKAKMHLWKISRRTGDIDKEILTPFSRYLAAFGRRLRHVSPDFYELCLETFLGLQEMIKDQGLTWSETSKSPVATVYQSLGTSAISLKRVAEAKNWVEKLYSFLDTEKDSAARRCSIAAQLLGLCLKCKLDEPKVTNLLAETIEGMQGTLRGESAELDQLLVDLSLARRSAVGLLMSASEKKSKLSSALTELLQSFIIQYPRFTIRWLGKPPSRDAGATGKDFLRFESRRQAVQGTLGQVLDSALVVTKSLLSSGKVDWTKPDAVLQDCLDLLDRMGDLKGSLNGSNGNTYHVKISNLYYMKYALMRQNPENANDLTALRALRRSLDAVRNRSPKEKEAAQFVAKLERFADICTKFRRIEEARESLQSICTTMVEEGVLSNVASLLNDQPPSVAWSTDEKTELLSRTLCSISKLDKSWNDWTFFMPEVERAAVLEHLVHIIASGENTKTKELLKLTDPPADSLLRIYSLEKFPIRRLRTLLYLYSMHIANSDYSSSIRSHIDAAVRAASSKSLGEDGGLTRYLPHLTAYLSSVTSLTHWTPNNANLQAAISHWRGVVDSSKSKEDVLSRIDDVATLTTHLKAVADLASMKGEGTLVVALLELLADLAKKLEESFLDDVVSNYSLLATQYASLGYTDKAEAIIESTKEIAEQTDKLSGATLADFHLSVADYCITTGSFDQAELRLAEAKQAFTSLVTNQTSRSRGSSLMAMANLLYSIVALEKGETQSALTYAKDSVKIMFHDWTKYEKKDKTMMGSDANHSALGDSLGPGVGSLETATLSRVVQGSDFWALASPLIRALHRLSSLYAHMGMFQDTLYYAEQAYKVAESSGSAFYIAQSAMWSGSVWIKGGKPEKGLDYVANARAFITENPHISQSVTLACHLSELYRMIGDSESEEEMLQFAESNVHHAGATIKPQLDDEIANEMEKLSLTANKTRTTRGTRARAPTVKKTMAKTTTATKRAPARGKAATASKPAPVEDDAHISLKKASILLYRALGYIHQKDWASAVAVLEGIKGRLRGLEDVSREQMIRAACLVGQSLDDMIHDPVFSVVQDSTISFPSVSLVKRADNDKATPAKPAPVRKGAKARATTNFVDALKEAQDYLLEANSAAVVRGDGGFLHRISSLLQSTVIFLSATTSKPNLIGHPGYATCAVELARNVTWRRERKAQQVTGSAAKIEWPASLPTMDPSRSSLGVTTDISRFQRDYIDIIPSSWTVVSISPSDNREDLCITRLQAGHTPFVLRLPLERANSRDADTEVFNFHHGLEELQELIKLANKNSHDARDMTIKGAKAAWWEEREMLDDRFKMLLDNIESVWLGGFKGVFSQHKRRTDLLARFQKSFQNMLDKYLPSRRRIRGKRSTKTPKITFDPRILELFIGLGHPTPDDLDYEEALTDLLYFTIDILQFHGEQNAYDEIDFDSLVVETMDAISAYHQAVSAEGETEENAHTILVLDKSLHGFPWESLPCMQGAAVSRVPSLACLRRLILEQRSLNPAEMDFDSESPSAENDSRPGHHVSPTSGTYILNPAGDLGNTLSAFQKPLEDLGEAWSGIVSRSPTEPEFERALTESDIMLYFGHGSGAQYIRGKTIRRMQKCRATVLLMGCSSASLEAAGEFECHGTVWNYMLSGCPAVVGALWDVTDREADRFAGKVLEEWGLMKRGTFKEDKKGKGRALESNDDDDDEESGEGCSLVEAVARARGACRFKYLTSAAMCVYGIPVYINRED</sequence>
<feature type="compositionally biased region" description="Low complexity" evidence="5">
    <location>
        <begin position="1324"/>
        <end position="1352"/>
    </location>
</feature>
<dbReference type="RefSeq" id="XP_016642265.1">
    <property type="nucleotide sequence ID" value="XM_016787950.1"/>
</dbReference>
<evidence type="ECO:0000256" key="1">
    <source>
        <dbReference type="ARBA" id="ARBA00000451"/>
    </source>
</evidence>
<proteinExistence type="predicted"/>
<feature type="compositionally biased region" description="Low complexity" evidence="5">
    <location>
        <begin position="124"/>
        <end position="148"/>
    </location>
</feature>
<dbReference type="InterPro" id="IPR030397">
    <property type="entry name" value="SEPARIN_core_dom"/>
</dbReference>
<organism evidence="7 8">
    <name type="scientific">Pseudallescheria apiosperma</name>
    <name type="common">Scedosporium apiospermum</name>
    <dbReference type="NCBI Taxonomy" id="563466"/>
    <lineage>
        <taxon>Eukaryota</taxon>
        <taxon>Fungi</taxon>
        <taxon>Dikarya</taxon>
        <taxon>Ascomycota</taxon>
        <taxon>Pezizomycotina</taxon>
        <taxon>Sordariomycetes</taxon>
        <taxon>Hypocreomycetidae</taxon>
        <taxon>Microascales</taxon>
        <taxon>Microascaceae</taxon>
        <taxon>Scedosporium</taxon>
    </lineage>
</organism>
<dbReference type="EC" id="3.4.22.49" evidence="2"/>
<dbReference type="Gene3D" id="1.25.40.10">
    <property type="entry name" value="Tetratricopeptide repeat domain"/>
    <property type="match status" value="1"/>
</dbReference>
<evidence type="ECO:0000256" key="4">
    <source>
        <dbReference type="ARBA" id="ARBA00022829"/>
    </source>
</evidence>
<evidence type="ECO:0000313" key="7">
    <source>
        <dbReference type="EMBL" id="KEZ42466.1"/>
    </source>
</evidence>
<dbReference type="KEGG" id="sapo:SAPIO_CDS5673"/>
<gene>
    <name evidence="7" type="ORF">SAPIO_CDS5673</name>
</gene>
<dbReference type="InterPro" id="IPR011990">
    <property type="entry name" value="TPR-like_helical_dom_sf"/>
</dbReference>
<dbReference type="OMA" id="FWSRYIK"/>
<comment type="catalytic activity">
    <reaction evidence="1">
        <text>All bonds known to be hydrolyzed by this endopeptidase have arginine in P1 and an acidic residue in P4. P6 is often occupied by an acidic residue or by a hydroxy-amino-acid residue, the phosphorylation of which enhances cleavage.</text>
        <dbReference type="EC" id="3.4.22.49"/>
    </reaction>
</comment>
<dbReference type="OrthoDB" id="10255632at2759"/>
<dbReference type="GO" id="GO:0072686">
    <property type="term" value="C:mitotic spindle"/>
    <property type="evidence" value="ECO:0007669"/>
    <property type="project" value="TreeGrafter"/>
</dbReference>